<evidence type="ECO:0000256" key="2">
    <source>
        <dbReference type="ARBA" id="ARBA00022859"/>
    </source>
</evidence>
<keyword evidence="5" id="KW-0393">Immunoglobulin domain</keyword>
<evidence type="ECO:0000256" key="5">
    <source>
        <dbReference type="ARBA" id="ARBA00023319"/>
    </source>
</evidence>
<evidence type="ECO:0000313" key="11">
    <source>
        <dbReference type="Proteomes" id="UP000007303"/>
    </source>
</evidence>
<name>H3CC28_TETNG</name>
<keyword evidence="4" id="KW-0675">Receptor</keyword>
<keyword evidence="1 8" id="KW-0732">Signal</keyword>
<dbReference type="InParanoid" id="H3CC28"/>
<feature type="domain" description="Ig-like" evidence="9">
    <location>
        <begin position="28"/>
        <end position="121"/>
    </location>
</feature>
<keyword evidence="6" id="KW-1279">T cell receptor</keyword>
<evidence type="ECO:0000256" key="7">
    <source>
        <dbReference type="SAM" id="MobiDB-lite"/>
    </source>
</evidence>
<dbReference type="InterPro" id="IPR051006">
    <property type="entry name" value="TCR_variable_domain"/>
</dbReference>
<evidence type="ECO:0000259" key="9">
    <source>
        <dbReference type="PROSITE" id="PS50835"/>
    </source>
</evidence>
<dbReference type="GO" id="GO:0002250">
    <property type="term" value="P:adaptive immune response"/>
    <property type="evidence" value="ECO:0007669"/>
    <property type="project" value="UniProtKB-KW"/>
</dbReference>
<organism evidence="10 11">
    <name type="scientific">Tetraodon nigroviridis</name>
    <name type="common">Spotted green pufferfish</name>
    <name type="synonym">Chelonodon nigroviridis</name>
    <dbReference type="NCBI Taxonomy" id="99883"/>
    <lineage>
        <taxon>Eukaryota</taxon>
        <taxon>Metazoa</taxon>
        <taxon>Chordata</taxon>
        <taxon>Craniata</taxon>
        <taxon>Vertebrata</taxon>
        <taxon>Euteleostomi</taxon>
        <taxon>Actinopterygii</taxon>
        <taxon>Neopterygii</taxon>
        <taxon>Teleostei</taxon>
        <taxon>Neoteleostei</taxon>
        <taxon>Acanthomorphata</taxon>
        <taxon>Eupercaria</taxon>
        <taxon>Tetraodontiformes</taxon>
        <taxon>Tetradontoidea</taxon>
        <taxon>Tetraodontidae</taxon>
        <taxon>Tetraodon</taxon>
    </lineage>
</organism>
<dbReference type="PANTHER" id="PTHR19343">
    <property type="entry name" value="T CELL RECEPTOR ALPHA VARIABLE 1-2"/>
    <property type="match status" value="1"/>
</dbReference>
<dbReference type="GO" id="GO:0042101">
    <property type="term" value="C:T cell receptor complex"/>
    <property type="evidence" value="ECO:0007669"/>
    <property type="project" value="UniProtKB-KW"/>
</dbReference>
<sequence length="121" mass="12799">MRLAVVCLMLRLLGGLRAEEPSVAVRVGENVSLRCPLLDTTRGTLSWYRQLPGQSPELVLSTRSSSGVKFGSSFGPGRVSTAADGSLQLSAAQPSDSGLYFCSTSRGPEREGGDEAAREQP</sequence>
<evidence type="ECO:0000256" key="1">
    <source>
        <dbReference type="ARBA" id="ARBA00022729"/>
    </source>
</evidence>
<protein>
    <recommendedName>
        <fullName evidence="9">Ig-like domain-containing protein</fullName>
    </recommendedName>
</protein>
<dbReference type="Gene3D" id="2.60.40.10">
    <property type="entry name" value="Immunoglobulins"/>
    <property type="match status" value="1"/>
</dbReference>
<keyword evidence="3" id="KW-1064">Adaptive immunity</keyword>
<dbReference type="InterPro" id="IPR036179">
    <property type="entry name" value="Ig-like_dom_sf"/>
</dbReference>
<evidence type="ECO:0000256" key="4">
    <source>
        <dbReference type="ARBA" id="ARBA00023170"/>
    </source>
</evidence>
<dbReference type="Proteomes" id="UP000007303">
    <property type="component" value="Unassembled WGS sequence"/>
</dbReference>
<dbReference type="PANTHER" id="PTHR19343:SF13">
    <property type="entry name" value="T CELL RECEPTOR ALPHA VARIABLE 21"/>
    <property type="match status" value="1"/>
</dbReference>
<dbReference type="SMART" id="SM00409">
    <property type="entry name" value="IG"/>
    <property type="match status" value="1"/>
</dbReference>
<dbReference type="InterPro" id="IPR003599">
    <property type="entry name" value="Ig_sub"/>
</dbReference>
<dbReference type="Pfam" id="PF07686">
    <property type="entry name" value="V-set"/>
    <property type="match status" value="1"/>
</dbReference>
<dbReference type="OMA" id="TDSANYF"/>
<evidence type="ECO:0000313" key="10">
    <source>
        <dbReference type="Ensembl" id="ENSTNIP00000005800.1"/>
    </source>
</evidence>
<feature type="signal peptide" evidence="8">
    <location>
        <begin position="1"/>
        <end position="18"/>
    </location>
</feature>
<reference evidence="10" key="2">
    <citation type="submission" date="2025-08" db="UniProtKB">
        <authorList>
            <consortium name="Ensembl"/>
        </authorList>
    </citation>
    <scope>IDENTIFICATION</scope>
</reference>
<dbReference type="InterPro" id="IPR013106">
    <property type="entry name" value="Ig_V-set"/>
</dbReference>
<dbReference type="AlphaFoldDB" id="H3CC28"/>
<dbReference type="CDD" id="cd00099">
    <property type="entry name" value="IgV"/>
    <property type="match status" value="1"/>
</dbReference>
<feature type="compositionally biased region" description="Basic and acidic residues" evidence="7">
    <location>
        <begin position="107"/>
        <end position="121"/>
    </location>
</feature>
<dbReference type="InterPro" id="IPR013783">
    <property type="entry name" value="Ig-like_fold"/>
</dbReference>
<dbReference type="GO" id="GO:0042605">
    <property type="term" value="F:peptide antigen binding"/>
    <property type="evidence" value="ECO:0007669"/>
    <property type="project" value="TreeGrafter"/>
</dbReference>
<feature type="chain" id="PRO_5003582149" description="Ig-like domain-containing protein" evidence="8">
    <location>
        <begin position="19"/>
        <end position="121"/>
    </location>
</feature>
<accession>H3CC28</accession>
<dbReference type="GeneTree" id="ENSGT00940000178021"/>
<dbReference type="InterPro" id="IPR003598">
    <property type="entry name" value="Ig_sub2"/>
</dbReference>
<feature type="compositionally biased region" description="Polar residues" evidence="7">
    <location>
        <begin position="91"/>
        <end position="106"/>
    </location>
</feature>
<keyword evidence="11" id="KW-1185">Reference proteome</keyword>
<dbReference type="HOGENOM" id="CLU_077975_4_2_1"/>
<dbReference type="PROSITE" id="PS50835">
    <property type="entry name" value="IG_LIKE"/>
    <property type="match status" value="1"/>
</dbReference>
<reference evidence="11" key="1">
    <citation type="journal article" date="2004" name="Nature">
        <title>Genome duplication in the teleost fish Tetraodon nigroviridis reveals the early vertebrate proto-karyotype.</title>
        <authorList>
            <person name="Jaillon O."/>
            <person name="Aury J.-M."/>
            <person name="Brunet F."/>
            <person name="Petit J.-L."/>
            <person name="Stange-Thomann N."/>
            <person name="Mauceli E."/>
            <person name="Bouneau L."/>
            <person name="Fischer C."/>
            <person name="Ozouf-Costaz C."/>
            <person name="Bernot A."/>
            <person name="Nicaud S."/>
            <person name="Jaffe D."/>
            <person name="Fisher S."/>
            <person name="Lutfalla G."/>
            <person name="Dossat C."/>
            <person name="Segurens B."/>
            <person name="Dasilva C."/>
            <person name="Salanoubat M."/>
            <person name="Levy M."/>
            <person name="Boudet N."/>
            <person name="Castellano S."/>
            <person name="Anthouard V."/>
            <person name="Jubin C."/>
            <person name="Castelli V."/>
            <person name="Katinka M."/>
            <person name="Vacherie B."/>
            <person name="Biemont C."/>
            <person name="Skalli Z."/>
            <person name="Cattolico L."/>
            <person name="Poulain J."/>
            <person name="De Berardinis V."/>
            <person name="Cruaud C."/>
            <person name="Duprat S."/>
            <person name="Brottier P."/>
            <person name="Coutanceau J.-P."/>
            <person name="Gouzy J."/>
            <person name="Parra G."/>
            <person name="Lardier G."/>
            <person name="Chapple C."/>
            <person name="McKernan K.J."/>
            <person name="McEwan P."/>
            <person name="Bosak S."/>
            <person name="Kellis M."/>
            <person name="Volff J.-N."/>
            <person name="Guigo R."/>
            <person name="Zody M.C."/>
            <person name="Mesirov J."/>
            <person name="Lindblad-Toh K."/>
            <person name="Birren B."/>
            <person name="Nusbaum C."/>
            <person name="Kahn D."/>
            <person name="Robinson-Rechavi M."/>
            <person name="Laudet V."/>
            <person name="Schachter V."/>
            <person name="Quetier F."/>
            <person name="Saurin W."/>
            <person name="Scarpelli C."/>
            <person name="Wincker P."/>
            <person name="Lander E.S."/>
            <person name="Weissenbach J."/>
            <person name="Roest Crollius H."/>
        </authorList>
    </citation>
    <scope>NUCLEOTIDE SEQUENCE [LARGE SCALE GENOMIC DNA]</scope>
</reference>
<evidence type="ECO:0000256" key="6">
    <source>
        <dbReference type="ARBA" id="ARBA00043266"/>
    </source>
</evidence>
<keyword evidence="2" id="KW-0391">Immunity</keyword>
<feature type="region of interest" description="Disordered" evidence="7">
    <location>
        <begin position="91"/>
        <end position="121"/>
    </location>
</feature>
<dbReference type="SUPFAM" id="SSF48726">
    <property type="entry name" value="Immunoglobulin"/>
    <property type="match status" value="1"/>
</dbReference>
<dbReference type="Ensembl" id="ENSTNIT00000005948.1">
    <property type="protein sequence ID" value="ENSTNIP00000005800.1"/>
    <property type="gene ID" value="ENSTNIG00000003218.1"/>
</dbReference>
<dbReference type="InterPro" id="IPR007110">
    <property type="entry name" value="Ig-like_dom"/>
</dbReference>
<dbReference type="SMART" id="SM00408">
    <property type="entry name" value="IGc2"/>
    <property type="match status" value="1"/>
</dbReference>
<dbReference type="SMART" id="SM00406">
    <property type="entry name" value="IGv"/>
    <property type="match status" value="1"/>
</dbReference>
<proteinExistence type="predicted"/>
<evidence type="ECO:0000256" key="8">
    <source>
        <dbReference type="SAM" id="SignalP"/>
    </source>
</evidence>
<reference evidence="10" key="3">
    <citation type="submission" date="2025-09" db="UniProtKB">
        <authorList>
            <consortium name="Ensembl"/>
        </authorList>
    </citation>
    <scope>IDENTIFICATION</scope>
</reference>
<evidence type="ECO:0000256" key="3">
    <source>
        <dbReference type="ARBA" id="ARBA00023130"/>
    </source>
</evidence>